<dbReference type="KEGG" id="plei:Q9312_09740"/>
<evidence type="ECO:0000256" key="4">
    <source>
        <dbReference type="ARBA" id="ARBA00022655"/>
    </source>
</evidence>
<evidence type="ECO:0000256" key="1">
    <source>
        <dbReference type="ARBA" id="ARBA00005033"/>
    </source>
</evidence>
<dbReference type="InterPro" id="IPR003700">
    <property type="entry name" value="Pantoate_hydroxy_MeTrfase"/>
</dbReference>
<comment type="pathway">
    <text evidence="1 8">Cofactor biosynthesis; (R)-pantothenate biosynthesis; (R)-pantoate from 3-methyl-2-oxobutanoate: step 1/2.</text>
</comment>
<dbReference type="AlphaFoldDB" id="A0AA51X8E7"/>
<keyword evidence="13" id="KW-1185">Reference proteome</keyword>
<dbReference type="PANTHER" id="PTHR20881:SF0">
    <property type="entry name" value="3-METHYL-2-OXOBUTANOATE HYDROXYMETHYLTRANSFERASE"/>
    <property type="match status" value="1"/>
</dbReference>
<dbReference type="Gene3D" id="3.20.20.60">
    <property type="entry name" value="Phosphoenolpyruvate-binding domains"/>
    <property type="match status" value="1"/>
</dbReference>
<evidence type="ECO:0000256" key="11">
    <source>
        <dbReference type="PIRSR" id="PIRSR000388-3"/>
    </source>
</evidence>
<feature type="binding site" evidence="8 11">
    <location>
        <position position="84"/>
    </location>
    <ligand>
        <name>Mg(2+)</name>
        <dbReference type="ChEBI" id="CHEBI:18420"/>
    </ligand>
</feature>
<dbReference type="PIRSF" id="PIRSF000388">
    <property type="entry name" value="Pantoate_hydroxy_MeTrfase"/>
    <property type="match status" value="1"/>
</dbReference>
<dbReference type="PANTHER" id="PTHR20881">
    <property type="entry name" value="3-METHYL-2-OXOBUTANOATE HYDROXYMETHYLTRANSFERASE"/>
    <property type="match status" value="1"/>
</dbReference>
<reference evidence="12 13" key="1">
    <citation type="submission" date="2023-08" db="EMBL/GenBank/DDBJ databases">
        <title>Pleionea litopenaei sp. nov., isolated from stomach of juvenile Litopenaeus vannamei.</title>
        <authorList>
            <person name="Rho A.M."/>
            <person name="Hwang C.Y."/>
        </authorList>
    </citation>
    <scope>NUCLEOTIDE SEQUENCE [LARGE SCALE GENOMIC DNA]</scope>
    <source>
        <strain evidence="12 13">HL-JVS1</strain>
    </source>
</reference>
<dbReference type="HAMAP" id="MF_00156">
    <property type="entry name" value="PanB"/>
    <property type="match status" value="1"/>
</dbReference>
<proteinExistence type="inferred from homology"/>
<dbReference type="InterPro" id="IPR015813">
    <property type="entry name" value="Pyrv/PenolPyrv_kinase-like_dom"/>
</dbReference>
<comment type="function">
    <text evidence="7 8">Catalyzes the reversible reaction in which hydroxymethyl group from 5,10-methylenetetrahydrofolate is transferred onto alpha-ketoisovalerate to form ketopantoate.</text>
</comment>
<evidence type="ECO:0000256" key="2">
    <source>
        <dbReference type="ARBA" id="ARBA00008676"/>
    </source>
</evidence>
<dbReference type="Proteomes" id="UP001239782">
    <property type="component" value="Chromosome"/>
</dbReference>
<evidence type="ECO:0000256" key="5">
    <source>
        <dbReference type="ARBA" id="ARBA00022679"/>
    </source>
</evidence>
<dbReference type="CDD" id="cd06557">
    <property type="entry name" value="KPHMT-like"/>
    <property type="match status" value="1"/>
</dbReference>
<evidence type="ECO:0000313" key="13">
    <source>
        <dbReference type="Proteomes" id="UP001239782"/>
    </source>
</evidence>
<dbReference type="GO" id="GO:0005737">
    <property type="term" value="C:cytoplasm"/>
    <property type="evidence" value="ECO:0007669"/>
    <property type="project" value="UniProtKB-SubCell"/>
</dbReference>
<comment type="subcellular location">
    <subcellularLocation>
        <location evidence="8">Cytoplasm</location>
    </subcellularLocation>
</comment>
<dbReference type="InterPro" id="IPR040442">
    <property type="entry name" value="Pyrv_kinase-like_dom_sf"/>
</dbReference>
<name>A0AA51X8E7_9GAMM</name>
<organism evidence="12 13">
    <name type="scientific">Pleionea litopenaei</name>
    <dbReference type="NCBI Taxonomy" id="3070815"/>
    <lineage>
        <taxon>Bacteria</taxon>
        <taxon>Pseudomonadati</taxon>
        <taxon>Pseudomonadota</taxon>
        <taxon>Gammaproteobacteria</taxon>
        <taxon>Oceanospirillales</taxon>
        <taxon>Pleioneaceae</taxon>
        <taxon>Pleionea</taxon>
    </lineage>
</organism>
<dbReference type="NCBIfam" id="TIGR00222">
    <property type="entry name" value="panB"/>
    <property type="match status" value="1"/>
</dbReference>
<feature type="binding site" evidence="8 11">
    <location>
        <position position="45"/>
    </location>
    <ligand>
        <name>Mg(2+)</name>
        <dbReference type="ChEBI" id="CHEBI:18420"/>
    </ligand>
</feature>
<accession>A0AA51X8E7</accession>
<evidence type="ECO:0000256" key="3">
    <source>
        <dbReference type="ARBA" id="ARBA00011424"/>
    </source>
</evidence>
<keyword evidence="6 8" id="KW-0479">Metal-binding</keyword>
<dbReference type="NCBIfam" id="NF001452">
    <property type="entry name" value="PRK00311.1"/>
    <property type="match status" value="1"/>
</dbReference>
<feature type="binding site" evidence="8 10">
    <location>
        <position position="84"/>
    </location>
    <ligand>
        <name>3-methyl-2-oxobutanoate</name>
        <dbReference type="ChEBI" id="CHEBI:11851"/>
    </ligand>
</feature>
<feature type="binding site" evidence="8 11">
    <location>
        <position position="114"/>
    </location>
    <ligand>
        <name>Mg(2+)</name>
        <dbReference type="ChEBI" id="CHEBI:18420"/>
    </ligand>
</feature>
<comment type="cofactor">
    <cofactor evidence="8 11">
        <name>Mg(2+)</name>
        <dbReference type="ChEBI" id="CHEBI:18420"/>
    </cofactor>
    <text evidence="8 11">Binds 1 Mg(2+) ion per subunit.</text>
</comment>
<dbReference type="Pfam" id="PF02548">
    <property type="entry name" value="Pantoate_transf"/>
    <property type="match status" value="1"/>
</dbReference>
<comment type="subunit">
    <text evidence="3 8">Homodecamer; pentamer of dimers.</text>
</comment>
<protein>
    <recommendedName>
        <fullName evidence="8">3-methyl-2-oxobutanoate hydroxymethyltransferase</fullName>
        <ecNumber evidence="8">2.1.2.11</ecNumber>
    </recommendedName>
    <alternativeName>
        <fullName evidence="8">Ketopantoate hydroxymethyltransferase</fullName>
        <shortName evidence="8">KPHMT</shortName>
    </alternativeName>
</protein>
<feature type="binding site" evidence="8 10">
    <location>
        <begin position="45"/>
        <end position="46"/>
    </location>
    <ligand>
        <name>3-methyl-2-oxobutanoate</name>
        <dbReference type="ChEBI" id="CHEBI:11851"/>
    </ligand>
</feature>
<sequence>MKKVTLSTLQQLKKSGEPITVLTAYDATFAKLQERAGVEVILIGDSLGNVIQGHQTTVPVTIEDMCYHIANVARGCNVPLLIGDYSYMSYATPEQAYFNATKLMQAGANMVKLEGGAWLSETIQGLTERGIPVCAHLGLTPQSVDALGGFKVQGKEQASADKLLADALAVEQAGAKLLVLECVPAALAKSISEQLSIPTIGIGAGVNCDGQVLVMHDMLGLNEQFSPKFVKNFLTDSDGDIRGAFEAFVKQVKAREFPTEQHSF</sequence>
<feature type="active site" description="Proton acceptor" evidence="8 9">
    <location>
        <position position="181"/>
    </location>
</feature>
<comment type="similarity">
    <text evidence="2 8">Belongs to the PanB family.</text>
</comment>
<keyword evidence="8" id="KW-0963">Cytoplasm</keyword>
<evidence type="ECO:0000256" key="10">
    <source>
        <dbReference type="PIRSR" id="PIRSR000388-2"/>
    </source>
</evidence>
<gene>
    <name evidence="8 12" type="primary">panB</name>
    <name evidence="12" type="ORF">Q9312_09740</name>
</gene>
<evidence type="ECO:0000256" key="8">
    <source>
        <dbReference type="HAMAP-Rule" id="MF_00156"/>
    </source>
</evidence>
<comment type="catalytic activity">
    <reaction evidence="8">
        <text>(6R)-5,10-methylene-5,6,7,8-tetrahydrofolate + 3-methyl-2-oxobutanoate + H2O = 2-dehydropantoate + (6S)-5,6,7,8-tetrahydrofolate</text>
        <dbReference type="Rhea" id="RHEA:11824"/>
        <dbReference type="ChEBI" id="CHEBI:11561"/>
        <dbReference type="ChEBI" id="CHEBI:11851"/>
        <dbReference type="ChEBI" id="CHEBI:15377"/>
        <dbReference type="ChEBI" id="CHEBI:15636"/>
        <dbReference type="ChEBI" id="CHEBI:57453"/>
        <dbReference type="EC" id="2.1.2.11"/>
    </reaction>
</comment>
<keyword evidence="4 8" id="KW-0566">Pantothenate biosynthesis</keyword>
<evidence type="ECO:0000313" key="12">
    <source>
        <dbReference type="EMBL" id="WMS89228.1"/>
    </source>
</evidence>
<evidence type="ECO:0000256" key="9">
    <source>
        <dbReference type="PIRSR" id="PIRSR000388-1"/>
    </source>
</evidence>
<dbReference type="GO" id="GO:0015940">
    <property type="term" value="P:pantothenate biosynthetic process"/>
    <property type="evidence" value="ECO:0007669"/>
    <property type="project" value="UniProtKB-UniRule"/>
</dbReference>
<dbReference type="SUPFAM" id="SSF51621">
    <property type="entry name" value="Phosphoenolpyruvate/pyruvate domain"/>
    <property type="match status" value="1"/>
</dbReference>
<dbReference type="FunFam" id="3.20.20.60:FF:000003">
    <property type="entry name" value="3-methyl-2-oxobutanoate hydroxymethyltransferase"/>
    <property type="match status" value="1"/>
</dbReference>
<dbReference type="GO" id="GO:0003864">
    <property type="term" value="F:3-methyl-2-oxobutanoate hydroxymethyltransferase activity"/>
    <property type="evidence" value="ECO:0007669"/>
    <property type="project" value="UniProtKB-UniRule"/>
</dbReference>
<dbReference type="EC" id="2.1.2.11" evidence="8"/>
<keyword evidence="8 11" id="KW-0460">Magnesium</keyword>
<evidence type="ECO:0000256" key="7">
    <source>
        <dbReference type="ARBA" id="ARBA00056497"/>
    </source>
</evidence>
<keyword evidence="5 8" id="KW-0808">Transferase</keyword>
<dbReference type="GO" id="GO:0000287">
    <property type="term" value="F:magnesium ion binding"/>
    <property type="evidence" value="ECO:0007669"/>
    <property type="project" value="TreeGrafter"/>
</dbReference>
<feature type="binding site" evidence="8 10">
    <location>
        <position position="112"/>
    </location>
    <ligand>
        <name>3-methyl-2-oxobutanoate</name>
        <dbReference type="ChEBI" id="CHEBI:11851"/>
    </ligand>
</feature>
<dbReference type="EMBL" id="CP133548">
    <property type="protein sequence ID" value="WMS89228.1"/>
    <property type="molecule type" value="Genomic_DNA"/>
</dbReference>
<evidence type="ECO:0000256" key="6">
    <source>
        <dbReference type="ARBA" id="ARBA00022723"/>
    </source>
</evidence>